<dbReference type="GO" id="GO:0006355">
    <property type="term" value="P:regulation of DNA-templated transcription"/>
    <property type="evidence" value="ECO:0007669"/>
    <property type="project" value="InterPro"/>
</dbReference>
<dbReference type="Pfam" id="PF00989">
    <property type="entry name" value="PAS"/>
    <property type="match status" value="1"/>
</dbReference>
<dbReference type="Pfam" id="PF02518">
    <property type="entry name" value="HATPase_c"/>
    <property type="match status" value="1"/>
</dbReference>
<dbReference type="PANTHER" id="PTHR45453:SF1">
    <property type="entry name" value="PHOSPHATE REGULON SENSOR PROTEIN PHOR"/>
    <property type="match status" value="1"/>
</dbReference>
<evidence type="ECO:0000259" key="10">
    <source>
        <dbReference type="PROSITE" id="PS50109"/>
    </source>
</evidence>
<evidence type="ECO:0000256" key="6">
    <source>
        <dbReference type="ARBA" id="ARBA00022777"/>
    </source>
</evidence>
<dbReference type="GO" id="GO:0016036">
    <property type="term" value="P:cellular response to phosphate starvation"/>
    <property type="evidence" value="ECO:0007669"/>
    <property type="project" value="TreeGrafter"/>
</dbReference>
<dbReference type="GO" id="GO:0000155">
    <property type="term" value="F:phosphorelay sensor kinase activity"/>
    <property type="evidence" value="ECO:0007669"/>
    <property type="project" value="InterPro"/>
</dbReference>
<comment type="subcellular location">
    <subcellularLocation>
        <location evidence="2">Membrane</location>
    </subcellularLocation>
</comment>
<dbReference type="SMART" id="SM00091">
    <property type="entry name" value="PAS"/>
    <property type="match status" value="1"/>
</dbReference>
<evidence type="ECO:0000256" key="8">
    <source>
        <dbReference type="ARBA" id="ARBA00023136"/>
    </source>
</evidence>
<dbReference type="FunFam" id="1.10.287.130:FF:000001">
    <property type="entry name" value="Two-component sensor histidine kinase"/>
    <property type="match status" value="1"/>
</dbReference>
<dbReference type="PROSITE" id="PS50109">
    <property type="entry name" value="HIS_KIN"/>
    <property type="match status" value="1"/>
</dbReference>
<dbReference type="SMART" id="SM00387">
    <property type="entry name" value="HATPase_c"/>
    <property type="match status" value="1"/>
</dbReference>
<organism evidence="12 13">
    <name type="scientific">Pseudolactococcus piscium</name>
    <dbReference type="NCBI Taxonomy" id="1364"/>
    <lineage>
        <taxon>Bacteria</taxon>
        <taxon>Bacillati</taxon>
        <taxon>Bacillota</taxon>
        <taxon>Bacilli</taxon>
        <taxon>Lactobacillales</taxon>
        <taxon>Streptococcaceae</taxon>
        <taxon>Pseudolactococcus</taxon>
    </lineage>
</organism>
<dbReference type="Gene3D" id="3.30.450.20">
    <property type="entry name" value="PAS domain"/>
    <property type="match status" value="1"/>
</dbReference>
<keyword evidence="6 12" id="KW-0418">Kinase</keyword>
<accession>A0A2A5S3X1</accession>
<dbReference type="SUPFAM" id="SSF47384">
    <property type="entry name" value="Homodimeric domain of signal transducing histidine kinase"/>
    <property type="match status" value="1"/>
</dbReference>
<keyword evidence="7" id="KW-0902">Two-component regulatory system</keyword>
<dbReference type="PROSITE" id="PS50112">
    <property type="entry name" value="PAS"/>
    <property type="match status" value="1"/>
</dbReference>
<dbReference type="Gene3D" id="1.10.287.130">
    <property type="match status" value="1"/>
</dbReference>
<dbReference type="InterPro" id="IPR003661">
    <property type="entry name" value="HisK_dim/P_dom"/>
</dbReference>
<dbReference type="SUPFAM" id="SSF55785">
    <property type="entry name" value="PYP-like sensor domain (PAS domain)"/>
    <property type="match status" value="1"/>
</dbReference>
<dbReference type="InterPro" id="IPR036097">
    <property type="entry name" value="HisK_dim/P_sf"/>
</dbReference>
<dbReference type="InterPro" id="IPR000014">
    <property type="entry name" value="PAS"/>
</dbReference>
<evidence type="ECO:0000256" key="3">
    <source>
        <dbReference type="ARBA" id="ARBA00012438"/>
    </source>
</evidence>
<evidence type="ECO:0000313" key="13">
    <source>
        <dbReference type="Proteomes" id="UP000218282"/>
    </source>
</evidence>
<dbReference type="InterPro" id="IPR036890">
    <property type="entry name" value="HATPase_C_sf"/>
</dbReference>
<name>A0A2A5S3X1_9LACT</name>
<dbReference type="InterPro" id="IPR005467">
    <property type="entry name" value="His_kinase_dom"/>
</dbReference>
<comment type="catalytic activity">
    <reaction evidence="1">
        <text>ATP + protein L-histidine = ADP + protein N-phospho-L-histidine.</text>
        <dbReference type="EC" id="2.7.13.3"/>
    </reaction>
</comment>
<evidence type="ECO:0000256" key="9">
    <source>
        <dbReference type="SAM" id="MobiDB-lite"/>
    </source>
</evidence>
<evidence type="ECO:0000256" key="2">
    <source>
        <dbReference type="ARBA" id="ARBA00004370"/>
    </source>
</evidence>
<evidence type="ECO:0000256" key="4">
    <source>
        <dbReference type="ARBA" id="ARBA00022553"/>
    </source>
</evidence>
<proteinExistence type="predicted"/>
<evidence type="ECO:0000259" key="11">
    <source>
        <dbReference type="PROSITE" id="PS50112"/>
    </source>
</evidence>
<dbReference type="InterPro" id="IPR013767">
    <property type="entry name" value="PAS_fold"/>
</dbReference>
<reference evidence="12 13" key="1">
    <citation type="submission" date="2014-12" db="EMBL/GenBank/DDBJ databases">
        <title>Draft genome sequences of 10 type strains of Lactococcus.</title>
        <authorList>
            <person name="Sun Z."/>
            <person name="Zhong Z."/>
            <person name="Liu W."/>
            <person name="Zhang W."/>
            <person name="Zhang H."/>
        </authorList>
    </citation>
    <scope>NUCLEOTIDE SEQUENCE [LARGE SCALE GENOMIC DNA]</scope>
    <source>
        <strain evidence="12 13">DSM 6634</strain>
    </source>
</reference>
<dbReference type="EMBL" id="JXJW01000004">
    <property type="protein sequence ID" value="PCS08174.1"/>
    <property type="molecule type" value="Genomic_DNA"/>
</dbReference>
<dbReference type="Pfam" id="PF00512">
    <property type="entry name" value="HisKA"/>
    <property type="match status" value="1"/>
</dbReference>
<evidence type="ECO:0000256" key="5">
    <source>
        <dbReference type="ARBA" id="ARBA00022679"/>
    </source>
</evidence>
<dbReference type="GO" id="GO:0005886">
    <property type="term" value="C:plasma membrane"/>
    <property type="evidence" value="ECO:0007669"/>
    <property type="project" value="TreeGrafter"/>
</dbReference>
<dbReference type="NCBIfam" id="TIGR00229">
    <property type="entry name" value="sensory_box"/>
    <property type="match status" value="1"/>
</dbReference>
<dbReference type="CDD" id="cd00075">
    <property type="entry name" value="HATPase"/>
    <property type="match status" value="1"/>
</dbReference>
<feature type="domain" description="PAS" evidence="11">
    <location>
        <begin position="18"/>
        <end position="66"/>
    </location>
</feature>
<dbReference type="CDD" id="cd00082">
    <property type="entry name" value="HisKA"/>
    <property type="match status" value="1"/>
</dbReference>
<evidence type="ECO:0000256" key="7">
    <source>
        <dbReference type="ARBA" id="ARBA00023012"/>
    </source>
</evidence>
<dbReference type="InterPro" id="IPR050351">
    <property type="entry name" value="BphY/WalK/GraS-like"/>
</dbReference>
<evidence type="ECO:0000313" key="12">
    <source>
        <dbReference type="EMBL" id="PCS08174.1"/>
    </source>
</evidence>
<evidence type="ECO:0000256" key="1">
    <source>
        <dbReference type="ARBA" id="ARBA00000085"/>
    </source>
</evidence>
<feature type="region of interest" description="Disordered" evidence="9">
    <location>
        <begin position="369"/>
        <end position="388"/>
    </location>
</feature>
<dbReference type="InterPro" id="IPR003594">
    <property type="entry name" value="HATPase_dom"/>
</dbReference>
<gene>
    <name evidence="12" type="ORF">RU86_GL001778</name>
</gene>
<sequence length="388" mass="43750">MVDLGEKSEHAQERLESSSTRLNGILTYMTDGVIATDRRGKIVLANAAALEYLNVKEKDILSRKIIDALDIEADYTFRDLLESEPEIIIDCENIMGEFTTLRINFALFRRQSGFISGVVAVLHDVTEQEKNERERRLFVSNVSHELRTPLTSIKSYLEALDDGVLQDPDIAPSFIKVSLNETDRMIRMILDLVTLSRMDSDTIILEKEVINLIAFLHYQLNRFDQIVGNSDGNEKQFKIIRKIPLQPIWMEIDTDRLGQVIDNLMNNAIKYSPDGGNVTVSLEQTNTQVLLRITDEGMGIPKKDIPKIFDRFYRVDKARSRNQGGSGLGLAIVRDIVKMHDGFVWAKSDGETGTTFTVVLPYAPLETDNDDDASSWGSQTSEKSSLIS</sequence>
<dbReference type="InterPro" id="IPR035965">
    <property type="entry name" value="PAS-like_dom_sf"/>
</dbReference>
<comment type="caution">
    <text evidence="12">The sequence shown here is derived from an EMBL/GenBank/DDBJ whole genome shotgun (WGS) entry which is preliminary data.</text>
</comment>
<dbReference type="CDD" id="cd00130">
    <property type="entry name" value="PAS"/>
    <property type="match status" value="1"/>
</dbReference>
<feature type="compositionally biased region" description="Polar residues" evidence="9">
    <location>
        <begin position="375"/>
        <end position="388"/>
    </location>
</feature>
<dbReference type="Gene3D" id="3.30.565.10">
    <property type="entry name" value="Histidine kinase-like ATPase, C-terminal domain"/>
    <property type="match status" value="1"/>
</dbReference>
<keyword evidence="5" id="KW-0808">Transferase</keyword>
<keyword evidence="13" id="KW-1185">Reference proteome</keyword>
<dbReference type="PANTHER" id="PTHR45453">
    <property type="entry name" value="PHOSPHATE REGULON SENSOR PROTEIN PHOR"/>
    <property type="match status" value="1"/>
</dbReference>
<dbReference type="Proteomes" id="UP000218282">
    <property type="component" value="Unassembled WGS sequence"/>
</dbReference>
<dbReference type="PRINTS" id="PR00344">
    <property type="entry name" value="BCTRLSENSOR"/>
</dbReference>
<dbReference type="InterPro" id="IPR004358">
    <property type="entry name" value="Sig_transdc_His_kin-like_C"/>
</dbReference>
<feature type="domain" description="Histidine kinase" evidence="10">
    <location>
        <begin position="141"/>
        <end position="364"/>
    </location>
</feature>
<dbReference type="GO" id="GO:0004721">
    <property type="term" value="F:phosphoprotein phosphatase activity"/>
    <property type="evidence" value="ECO:0007669"/>
    <property type="project" value="TreeGrafter"/>
</dbReference>
<dbReference type="FunFam" id="3.30.565.10:FF:000006">
    <property type="entry name" value="Sensor histidine kinase WalK"/>
    <property type="match status" value="1"/>
</dbReference>
<dbReference type="AlphaFoldDB" id="A0A2A5S3X1"/>
<dbReference type="EC" id="2.7.13.3" evidence="3"/>
<keyword evidence="4" id="KW-0597">Phosphoprotein</keyword>
<dbReference type="SMART" id="SM00388">
    <property type="entry name" value="HisKA"/>
    <property type="match status" value="1"/>
</dbReference>
<protein>
    <recommendedName>
        <fullName evidence="3">histidine kinase</fullName>
        <ecNumber evidence="3">2.7.13.3</ecNumber>
    </recommendedName>
</protein>
<keyword evidence="8" id="KW-0472">Membrane</keyword>
<dbReference type="SUPFAM" id="SSF55874">
    <property type="entry name" value="ATPase domain of HSP90 chaperone/DNA topoisomerase II/histidine kinase"/>
    <property type="match status" value="1"/>
</dbReference>